<comment type="function">
    <text evidence="1 2">PPIases accelerate the folding of proteins. It catalyzes the cis-trans isomerization of proline imidic peptide bonds in oligopeptides.</text>
</comment>
<keyword evidence="7" id="KW-1185">Reference proteome</keyword>
<keyword evidence="2 6" id="KW-0413">Isomerase</keyword>
<protein>
    <recommendedName>
        <fullName evidence="2">Peptidyl-prolyl cis-trans isomerase</fullName>
        <shortName evidence="2">PPIase</shortName>
        <ecNumber evidence="2">5.2.1.8</ecNumber>
    </recommendedName>
</protein>
<dbReference type="RefSeq" id="WP_312927391.1">
    <property type="nucleotide sequence ID" value="NZ_BAABIX010000016.1"/>
</dbReference>
<keyword evidence="4" id="KW-0812">Transmembrane</keyword>
<dbReference type="PANTHER" id="PTHR45625">
    <property type="entry name" value="PEPTIDYL-PROLYL CIS-TRANS ISOMERASE-RELATED"/>
    <property type="match status" value="1"/>
</dbReference>
<dbReference type="Pfam" id="PF00160">
    <property type="entry name" value="Pro_isomerase"/>
    <property type="match status" value="1"/>
</dbReference>
<keyword evidence="2" id="KW-0697">Rotamase</keyword>
<dbReference type="CDD" id="cd00317">
    <property type="entry name" value="cyclophilin"/>
    <property type="match status" value="1"/>
</dbReference>
<organism evidence="6 7">
    <name type="scientific">Thermocatellispora tengchongensis</name>
    <dbReference type="NCBI Taxonomy" id="1073253"/>
    <lineage>
        <taxon>Bacteria</taxon>
        <taxon>Bacillati</taxon>
        <taxon>Actinomycetota</taxon>
        <taxon>Actinomycetes</taxon>
        <taxon>Streptosporangiales</taxon>
        <taxon>Streptosporangiaceae</taxon>
        <taxon>Thermocatellispora</taxon>
    </lineage>
</organism>
<dbReference type="EC" id="5.2.1.8" evidence="2"/>
<feature type="domain" description="PPIase cyclophilin-type" evidence="5">
    <location>
        <begin position="130"/>
        <end position="284"/>
    </location>
</feature>
<comment type="similarity">
    <text evidence="2">Belongs to the cyclophilin-type PPIase family.</text>
</comment>
<feature type="compositionally biased region" description="Low complexity" evidence="3">
    <location>
        <begin position="65"/>
        <end position="78"/>
    </location>
</feature>
<keyword evidence="4" id="KW-0472">Membrane</keyword>
<comment type="caution">
    <text evidence="6">The sequence shown here is derived from an EMBL/GenBank/DDBJ whole genome shotgun (WGS) entry which is preliminary data.</text>
</comment>
<evidence type="ECO:0000256" key="4">
    <source>
        <dbReference type="SAM" id="Phobius"/>
    </source>
</evidence>
<reference evidence="6 7" key="1">
    <citation type="submission" date="2020-08" db="EMBL/GenBank/DDBJ databases">
        <title>Genomic Encyclopedia of Type Strains, Phase IV (KMG-IV): sequencing the most valuable type-strain genomes for metagenomic binning, comparative biology and taxonomic classification.</title>
        <authorList>
            <person name="Goeker M."/>
        </authorList>
    </citation>
    <scope>NUCLEOTIDE SEQUENCE [LARGE SCALE GENOMIC DNA]</scope>
    <source>
        <strain evidence="6 7">DSM 45615</strain>
    </source>
</reference>
<sequence>MTAVATGRERQKQLAREHYERQMKRRMERQAKARRTAVVGSTVGVLVVIGGVVAATVLIGGGEPESNAAASPSAAPTESAPPPVTPTPIDATKVTCEYPKEDKGAVKDVGTPPAKPDLKAERMTLKTSQGEIVIDMEPTKAPCTVNSFAFLAKKNYFDGTKCHRLVTPETGGLAILQCGDPLATADGKGEKDGQGGPGYRFNDEYLGGMQYGRGVVAMANSGPNTNGSQFFLIFGDETKQLPPQYTPFGTVSKGMDVLDKVAKGGFLADNQSPKVGVEIKDVTISGKS</sequence>
<evidence type="ECO:0000259" key="5">
    <source>
        <dbReference type="PROSITE" id="PS50072"/>
    </source>
</evidence>
<dbReference type="AlphaFoldDB" id="A0A840PL63"/>
<proteinExistence type="inferred from homology"/>
<evidence type="ECO:0000313" key="7">
    <source>
        <dbReference type="Proteomes" id="UP000578449"/>
    </source>
</evidence>
<accession>A0A840PL63</accession>
<dbReference type="InterPro" id="IPR029000">
    <property type="entry name" value="Cyclophilin-like_dom_sf"/>
</dbReference>
<evidence type="ECO:0000256" key="2">
    <source>
        <dbReference type="RuleBase" id="RU363019"/>
    </source>
</evidence>
<dbReference type="PRINTS" id="PR00153">
    <property type="entry name" value="CSAPPISMRASE"/>
</dbReference>
<name>A0A840PL63_9ACTN</name>
<dbReference type="InterPro" id="IPR044666">
    <property type="entry name" value="Cyclophilin_A-like"/>
</dbReference>
<dbReference type="GO" id="GO:0003755">
    <property type="term" value="F:peptidyl-prolyl cis-trans isomerase activity"/>
    <property type="evidence" value="ECO:0007669"/>
    <property type="project" value="UniProtKB-UniRule"/>
</dbReference>
<keyword evidence="4" id="KW-1133">Transmembrane helix</keyword>
<feature type="region of interest" description="Disordered" evidence="3">
    <location>
        <begin position="65"/>
        <end position="90"/>
    </location>
</feature>
<dbReference type="Proteomes" id="UP000578449">
    <property type="component" value="Unassembled WGS sequence"/>
</dbReference>
<dbReference type="InterPro" id="IPR002130">
    <property type="entry name" value="Cyclophilin-type_PPIase_dom"/>
</dbReference>
<feature type="transmembrane region" description="Helical" evidence="4">
    <location>
        <begin position="36"/>
        <end position="59"/>
    </location>
</feature>
<evidence type="ECO:0000256" key="3">
    <source>
        <dbReference type="SAM" id="MobiDB-lite"/>
    </source>
</evidence>
<evidence type="ECO:0000313" key="6">
    <source>
        <dbReference type="EMBL" id="MBB5140248.1"/>
    </source>
</evidence>
<dbReference type="SUPFAM" id="SSF50891">
    <property type="entry name" value="Cyclophilin-like"/>
    <property type="match status" value="1"/>
</dbReference>
<dbReference type="EMBL" id="JACHGN010000039">
    <property type="protein sequence ID" value="MBB5140248.1"/>
    <property type="molecule type" value="Genomic_DNA"/>
</dbReference>
<gene>
    <name evidence="6" type="ORF">HNP84_010015</name>
</gene>
<dbReference type="Gene3D" id="2.40.100.10">
    <property type="entry name" value="Cyclophilin-like"/>
    <property type="match status" value="1"/>
</dbReference>
<evidence type="ECO:0000256" key="1">
    <source>
        <dbReference type="ARBA" id="ARBA00002388"/>
    </source>
</evidence>
<comment type="catalytic activity">
    <reaction evidence="2">
        <text>[protein]-peptidylproline (omega=180) = [protein]-peptidylproline (omega=0)</text>
        <dbReference type="Rhea" id="RHEA:16237"/>
        <dbReference type="Rhea" id="RHEA-COMP:10747"/>
        <dbReference type="Rhea" id="RHEA-COMP:10748"/>
        <dbReference type="ChEBI" id="CHEBI:83833"/>
        <dbReference type="ChEBI" id="CHEBI:83834"/>
        <dbReference type="EC" id="5.2.1.8"/>
    </reaction>
</comment>
<dbReference type="PANTHER" id="PTHR45625:SF3">
    <property type="entry name" value="PEPTIDYL-PROLYL CIS-TRANS ISOMERASE B-RELATED"/>
    <property type="match status" value="1"/>
</dbReference>
<dbReference type="PROSITE" id="PS50072">
    <property type="entry name" value="CSA_PPIASE_2"/>
    <property type="match status" value="1"/>
</dbReference>